<dbReference type="EMBL" id="OJIN01000189">
    <property type="protein sequence ID" value="SPD75177.1"/>
    <property type="molecule type" value="Genomic_DNA"/>
</dbReference>
<protein>
    <submittedName>
        <fullName evidence="1">Uncharacterized protein</fullName>
    </submittedName>
</protein>
<proteinExistence type="predicted"/>
<organism evidence="1">
    <name type="scientific">uncultured Desulfobacterium sp</name>
    <dbReference type="NCBI Taxonomy" id="201089"/>
    <lineage>
        <taxon>Bacteria</taxon>
        <taxon>Pseudomonadati</taxon>
        <taxon>Thermodesulfobacteriota</taxon>
        <taxon>Desulfobacteria</taxon>
        <taxon>Desulfobacterales</taxon>
        <taxon>Desulfobacteriaceae</taxon>
        <taxon>Desulfobacterium</taxon>
        <taxon>environmental samples</taxon>
    </lineage>
</organism>
<evidence type="ECO:0000313" key="1">
    <source>
        <dbReference type="EMBL" id="SPD75177.1"/>
    </source>
</evidence>
<accession>A0A445N0C9</accession>
<name>A0A445N0C9_9BACT</name>
<reference evidence="1" key="1">
    <citation type="submission" date="2018-01" db="EMBL/GenBank/DDBJ databases">
        <authorList>
            <person name="Regsiter A."/>
            <person name="William W."/>
        </authorList>
    </citation>
    <scope>NUCLEOTIDE SEQUENCE</scope>
    <source>
        <strain evidence="1">TRIP AH-1</strain>
    </source>
</reference>
<sequence length="63" mass="7089">MDRPGPKLSCYVSSFSELRVTSYGLRVAGYELHVAGFESASYRLRVFYLMQDKDYAAFSSGHA</sequence>
<gene>
    <name evidence="1" type="ORF">PITCH_A470006</name>
</gene>
<dbReference type="AlphaFoldDB" id="A0A445N0C9"/>